<feature type="region of interest" description="Disordered" evidence="1">
    <location>
        <begin position="152"/>
        <end position="218"/>
    </location>
</feature>
<dbReference type="AlphaFoldDB" id="A0A5J5DIS8"/>
<comment type="caution">
    <text evidence="2">The sequence shown here is derived from an EMBL/GenBank/DDBJ whole genome shotgun (WGS) entry which is preliminary data.</text>
</comment>
<dbReference type="EMBL" id="VOFY01000004">
    <property type="protein sequence ID" value="KAA8593232.1"/>
    <property type="molecule type" value="Genomic_DNA"/>
</dbReference>
<keyword evidence="3" id="KW-1185">Reference proteome</keyword>
<organism evidence="2 3">
    <name type="scientific">Etheostoma spectabile</name>
    <name type="common">orangethroat darter</name>
    <dbReference type="NCBI Taxonomy" id="54343"/>
    <lineage>
        <taxon>Eukaryota</taxon>
        <taxon>Metazoa</taxon>
        <taxon>Chordata</taxon>
        <taxon>Craniata</taxon>
        <taxon>Vertebrata</taxon>
        <taxon>Euteleostomi</taxon>
        <taxon>Actinopterygii</taxon>
        <taxon>Neopterygii</taxon>
        <taxon>Teleostei</taxon>
        <taxon>Neoteleostei</taxon>
        <taxon>Acanthomorphata</taxon>
        <taxon>Eupercaria</taxon>
        <taxon>Perciformes</taxon>
        <taxon>Percoidei</taxon>
        <taxon>Percidae</taxon>
        <taxon>Etheostomatinae</taxon>
        <taxon>Etheostoma</taxon>
    </lineage>
</organism>
<sequence>MCVPGVCYGDTGSEVETEGNGMLHCRVGSLFTGRSSFHPGEPREGLVGLSAGGAGPLVICSDCYDNANIYSRTREYCPYAYLGEDDPLDRALPGLKENFSEHAQHDDTTLESLINNLDAAVFLTSHDKRLSSHTPPEHYANDSLSRAFWDEGEDLSSKPQTGASQHPVTVHRTPPPASAADGAEEQSEAEADFFSSQLTQDHRSASNRTNPQEHPAPT</sequence>
<proteinExistence type="predicted"/>
<dbReference type="Proteomes" id="UP000327493">
    <property type="component" value="Chromosome 4"/>
</dbReference>
<gene>
    <name evidence="2" type="ORF">FQN60_009348</name>
</gene>
<accession>A0A5J5DIS8</accession>
<evidence type="ECO:0000313" key="2">
    <source>
        <dbReference type="EMBL" id="KAA8593232.1"/>
    </source>
</evidence>
<evidence type="ECO:0000256" key="1">
    <source>
        <dbReference type="SAM" id="MobiDB-lite"/>
    </source>
</evidence>
<name>A0A5J5DIS8_9PERO</name>
<reference evidence="2 3" key="1">
    <citation type="submission" date="2019-08" db="EMBL/GenBank/DDBJ databases">
        <title>A chromosome-level genome assembly, high-density linkage maps, and genome scans reveal the genomic architecture of hybrid incompatibilities underlying speciation via character displacement in darters (Percidae: Etheostominae).</title>
        <authorList>
            <person name="Moran R.L."/>
            <person name="Catchen J.M."/>
            <person name="Fuller R.C."/>
        </authorList>
    </citation>
    <scope>NUCLEOTIDE SEQUENCE [LARGE SCALE GENOMIC DNA]</scope>
    <source>
        <strain evidence="2">EspeVRDwgs_2016</strain>
        <tissue evidence="2">Muscle</tissue>
    </source>
</reference>
<evidence type="ECO:0000313" key="3">
    <source>
        <dbReference type="Proteomes" id="UP000327493"/>
    </source>
</evidence>
<feature type="compositionally biased region" description="Polar residues" evidence="1">
    <location>
        <begin position="157"/>
        <end position="167"/>
    </location>
</feature>
<feature type="compositionally biased region" description="Acidic residues" evidence="1">
    <location>
        <begin position="182"/>
        <end position="191"/>
    </location>
</feature>
<protein>
    <submittedName>
        <fullName evidence="2">Uncharacterized protein</fullName>
    </submittedName>
</protein>